<dbReference type="AlphaFoldDB" id="A0A9P1PAQ5"/>
<protein>
    <submittedName>
        <fullName evidence="1">Uncharacterized protein</fullName>
    </submittedName>
</protein>
<evidence type="ECO:0000313" key="2">
    <source>
        <dbReference type="Proteomes" id="UP000049685"/>
    </source>
</evidence>
<dbReference type="EMBL" id="CDNY01000028">
    <property type="protein sequence ID" value="CEO35924.1"/>
    <property type="molecule type" value="Genomic_DNA"/>
</dbReference>
<dbReference type="Proteomes" id="UP000049685">
    <property type="component" value="Unassembled WGS sequence"/>
</dbReference>
<proteinExistence type="predicted"/>
<evidence type="ECO:0000313" key="1">
    <source>
        <dbReference type="EMBL" id="CEO35924.1"/>
    </source>
</evidence>
<reference evidence="2" key="1">
    <citation type="submission" date="2015-01" db="EMBL/GenBank/DDBJ databases">
        <authorList>
            <person name="Aslett A.Martin."/>
            <person name="De Silva Nishadi"/>
        </authorList>
    </citation>
    <scope>NUCLEOTIDE SEQUENCE [LARGE SCALE GENOMIC DNA]</scope>
    <source>
        <strain evidence="2">UMC4404</strain>
    </source>
</reference>
<organism evidence="1 2">
    <name type="scientific">Paraclostridium sordellii</name>
    <name type="common">Clostridium sordellii</name>
    <dbReference type="NCBI Taxonomy" id="1505"/>
    <lineage>
        <taxon>Bacteria</taxon>
        <taxon>Bacillati</taxon>
        <taxon>Bacillota</taxon>
        <taxon>Clostridia</taxon>
        <taxon>Peptostreptococcales</taxon>
        <taxon>Peptostreptococcaceae</taxon>
        <taxon>Paraclostridium</taxon>
    </lineage>
</organism>
<sequence length="36" mass="4419">MENNKLNSIENKELLELLLTEQEEYYNYLKCVNLRN</sequence>
<gene>
    <name evidence="1" type="ORF">UMC4404_29001</name>
</gene>
<accession>A0A9P1PAQ5</accession>
<comment type="caution">
    <text evidence="1">The sequence shown here is derived from an EMBL/GenBank/DDBJ whole genome shotgun (WGS) entry which is preliminary data.</text>
</comment>
<name>A0A9P1PAQ5_PARSO</name>